<dbReference type="EMBL" id="FNRY01000001">
    <property type="protein sequence ID" value="SEB74755.1"/>
    <property type="molecule type" value="Genomic_DNA"/>
</dbReference>
<protein>
    <recommendedName>
        <fullName evidence="3">Helicase associated domain-containing protein</fullName>
    </recommendedName>
</protein>
<dbReference type="STRING" id="640635.SAMN04489806_1672"/>
<name>A0A1H4LWV1_9MICO</name>
<dbReference type="Proteomes" id="UP000199183">
    <property type="component" value="Unassembled WGS sequence"/>
</dbReference>
<gene>
    <name evidence="1" type="ORF">SAMN04489806_1672</name>
</gene>
<accession>A0A1H4LWV1</accession>
<evidence type="ECO:0000313" key="2">
    <source>
        <dbReference type="Proteomes" id="UP000199183"/>
    </source>
</evidence>
<dbReference type="OrthoDB" id="5107558at2"/>
<sequence length="186" mass="21714">MQNDVQILIGQFLNASDGTSRAFAEAEQAFHRGVETQGSRRMRRWVATVNCLDRFVLAERRMPRENRRLAPGEIGEQEKSLASWVRYQRRPATRNGHCEYQSRRLEIVDGFQWDPLGEAQRELATQYAEFFTRFGRAPRYRAEAPEERRLANWAAKRRQLAMRGALSAQEVERLRAAGVPVPRRRR</sequence>
<reference evidence="1 2" key="1">
    <citation type="submission" date="2016-10" db="EMBL/GenBank/DDBJ databases">
        <authorList>
            <person name="de Groot N.N."/>
        </authorList>
    </citation>
    <scope>NUCLEOTIDE SEQUENCE [LARGE SCALE GENOMIC DNA]</scope>
    <source>
        <strain evidence="1 2">DSM 21799</strain>
    </source>
</reference>
<dbReference type="RefSeq" id="WP_091182506.1">
    <property type="nucleotide sequence ID" value="NZ_FNRY01000001.1"/>
</dbReference>
<dbReference type="AlphaFoldDB" id="A0A1H4LWV1"/>
<proteinExistence type="predicted"/>
<evidence type="ECO:0000313" key="1">
    <source>
        <dbReference type="EMBL" id="SEB74755.1"/>
    </source>
</evidence>
<keyword evidence="2" id="KW-1185">Reference proteome</keyword>
<evidence type="ECO:0008006" key="3">
    <source>
        <dbReference type="Google" id="ProtNLM"/>
    </source>
</evidence>
<organism evidence="1 2">
    <name type="scientific">Paramicrobacterium humi</name>
    <dbReference type="NCBI Taxonomy" id="640635"/>
    <lineage>
        <taxon>Bacteria</taxon>
        <taxon>Bacillati</taxon>
        <taxon>Actinomycetota</taxon>
        <taxon>Actinomycetes</taxon>
        <taxon>Micrococcales</taxon>
        <taxon>Microbacteriaceae</taxon>
        <taxon>Paramicrobacterium</taxon>
    </lineage>
</organism>